<evidence type="ECO:0000313" key="2">
    <source>
        <dbReference type="EMBL" id="KZP30987.1"/>
    </source>
</evidence>
<dbReference type="AlphaFoldDB" id="A0A166TU00"/>
<protein>
    <submittedName>
        <fullName evidence="2">Glycoside hydrolase family 43 protein</fullName>
    </submittedName>
</protein>
<accession>A0A166TU00</accession>
<feature type="non-terminal residue" evidence="2">
    <location>
        <position position="1"/>
    </location>
</feature>
<dbReference type="Proteomes" id="UP000076532">
    <property type="component" value="Unassembled WGS sequence"/>
</dbReference>
<gene>
    <name evidence="2" type="ORF">FIBSPDRAFT_725061</name>
</gene>
<dbReference type="InterPro" id="IPR023296">
    <property type="entry name" value="Glyco_hydro_beta-prop_sf"/>
</dbReference>
<reference evidence="2 3" key="1">
    <citation type="journal article" date="2016" name="Mol. Biol. Evol.">
        <title>Comparative Genomics of Early-Diverging Mushroom-Forming Fungi Provides Insights into the Origins of Lignocellulose Decay Capabilities.</title>
        <authorList>
            <person name="Nagy L.G."/>
            <person name="Riley R."/>
            <person name="Tritt A."/>
            <person name="Adam C."/>
            <person name="Daum C."/>
            <person name="Floudas D."/>
            <person name="Sun H."/>
            <person name="Yadav J.S."/>
            <person name="Pangilinan J."/>
            <person name="Larsson K.H."/>
            <person name="Matsuura K."/>
            <person name="Barry K."/>
            <person name="Labutti K."/>
            <person name="Kuo R."/>
            <person name="Ohm R.A."/>
            <person name="Bhattacharya S.S."/>
            <person name="Shirouzu T."/>
            <person name="Yoshinaga Y."/>
            <person name="Martin F.M."/>
            <person name="Grigoriev I.V."/>
            <person name="Hibbett D.S."/>
        </authorList>
    </citation>
    <scope>NUCLEOTIDE SEQUENCE [LARGE SCALE GENOMIC DNA]</scope>
    <source>
        <strain evidence="2 3">CBS 109695</strain>
    </source>
</reference>
<evidence type="ECO:0000256" key="1">
    <source>
        <dbReference type="SAM" id="Phobius"/>
    </source>
</evidence>
<keyword evidence="1" id="KW-0812">Transmembrane</keyword>
<keyword evidence="2" id="KW-0378">Hydrolase</keyword>
<dbReference type="PANTHER" id="PTHR22925">
    <property type="entry name" value="GLYCOSYL HYDROLASE 43 FAMILY MEMBER"/>
    <property type="match status" value="1"/>
</dbReference>
<sequence length="305" mass="33408">VANTMISTSNVVERPKVDLPAWNSEYVMWFHSDTGNYGAAMVGVATAKTPCGPYTYKTSWQPLGAESRDEGLFQDGPRDIANQTSYLLYASDNNQNFKITRLDANYYNVTTNVQTLDGVTLEAPGIVKRDSVYWPIASHTSGWAANPNKYFLSTYLSGTWSAQNDLTPENTNTASRYFSQNAYDLPLGTNAICMGDRWRVDVLGSSQYIWYPLSWASGVPQIVYADVWSVDLTAGIVALLFLFYSCLLTAILGTYTVATGTNSNVHLDATEHHYTEENICGEQHVRPWGSGTLGVAGGVAVRGSG</sequence>
<name>A0A166TU00_9AGAM</name>
<keyword evidence="1" id="KW-1133">Transmembrane helix</keyword>
<dbReference type="GO" id="GO:0016787">
    <property type="term" value="F:hydrolase activity"/>
    <property type="evidence" value="ECO:0007669"/>
    <property type="project" value="UniProtKB-KW"/>
</dbReference>
<organism evidence="2 3">
    <name type="scientific">Athelia psychrophila</name>
    <dbReference type="NCBI Taxonomy" id="1759441"/>
    <lineage>
        <taxon>Eukaryota</taxon>
        <taxon>Fungi</taxon>
        <taxon>Dikarya</taxon>
        <taxon>Basidiomycota</taxon>
        <taxon>Agaricomycotina</taxon>
        <taxon>Agaricomycetes</taxon>
        <taxon>Agaricomycetidae</taxon>
        <taxon>Atheliales</taxon>
        <taxon>Atheliaceae</taxon>
        <taxon>Athelia</taxon>
    </lineage>
</organism>
<proteinExistence type="predicted"/>
<dbReference type="EMBL" id="KV417491">
    <property type="protein sequence ID" value="KZP30987.1"/>
    <property type="molecule type" value="Genomic_DNA"/>
</dbReference>
<keyword evidence="1" id="KW-0472">Membrane</keyword>
<keyword evidence="3" id="KW-1185">Reference proteome</keyword>
<dbReference type="SUPFAM" id="SSF75005">
    <property type="entry name" value="Arabinanase/levansucrase/invertase"/>
    <property type="match status" value="1"/>
</dbReference>
<dbReference type="Gene3D" id="2.115.10.20">
    <property type="entry name" value="Glycosyl hydrolase domain, family 43"/>
    <property type="match status" value="1"/>
</dbReference>
<feature type="transmembrane region" description="Helical" evidence="1">
    <location>
        <begin position="236"/>
        <end position="258"/>
    </location>
</feature>
<dbReference type="OrthoDB" id="9970295at2759"/>
<dbReference type="PANTHER" id="PTHR22925:SF3">
    <property type="entry name" value="GLYCOSYL HYDROLASE FAMILY PROTEIN 43"/>
    <property type="match status" value="1"/>
</dbReference>
<evidence type="ECO:0000313" key="3">
    <source>
        <dbReference type="Proteomes" id="UP000076532"/>
    </source>
</evidence>
<dbReference type="STRING" id="436010.A0A166TU00"/>